<dbReference type="InterPro" id="IPR041679">
    <property type="entry name" value="DNA2/NAM7-like_C"/>
</dbReference>
<gene>
    <name evidence="2" type="ORF">CHS0354_027159</name>
</gene>
<dbReference type="Pfam" id="PF13087">
    <property type="entry name" value="AAA_12"/>
    <property type="match status" value="1"/>
</dbReference>
<comment type="caution">
    <text evidence="2">The sequence shown here is derived from an EMBL/GenBank/DDBJ whole genome shotgun (WGS) entry which is preliminary data.</text>
</comment>
<dbReference type="EMBL" id="JAEAOA010001626">
    <property type="protein sequence ID" value="KAK3611431.1"/>
    <property type="molecule type" value="Genomic_DNA"/>
</dbReference>
<sequence>MPTLNVNRGPPTAASYSVCVRIGEEVSSGYFFFERLVKNRINCVTLLEQHRMRPEISVLVRHIYPDLRVHSLVRQYGDAKGFKRNIFFIEHMKEESYNGESRSYSNEYEAKFIAALAKHLLKQGYMRPQITILTPYIGQIGFYVIGNFPLLLKYSDQWRKIVTSLQDTHAIGSQLGCQVHGTGINVACEEDFNKSPNGGCGLPCSTELSNQNASIDVNDTLMS</sequence>
<dbReference type="GO" id="GO:0031380">
    <property type="term" value="C:nuclear RNA-directed RNA polymerase complex"/>
    <property type="evidence" value="ECO:0007669"/>
    <property type="project" value="TreeGrafter"/>
</dbReference>
<organism evidence="2 3">
    <name type="scientific">Potamilus streckersoni</name>
    <dbReference type="NCBI Taxonomy" id="2493646"/>
    <lineage>
        <taxon>Eukaryota</taxon>
        <taxon>Metazoa</taxon>
        <taxon>Spiralia</taxon>
        <taxon>Lophotrochozoa</taxon>
        <taxon>Mollusca</taxon>
        <taxon>Bivalvia</taxon>
        <taxon>Autobranchia</taxon>
        <taxon>Heteroconchia</taxon>
        <taxon>Palaeoheterodonta</taxon>
        <taxon>Unionida</taxon>
        <taxon>Unionoidea</taxon>
        <taxon>Unionidae</taxon>
        <taxon>Ambleminae</taxon>
        <taxon>Lampsilini</taxon>
        <taxon>Potamilus</taxon>
    </lineage>
</organism>
<evidence type="ECO:0000313" key="2">
    <source>
        <dbReference type="EMBL" id="KAK3611431.1"/>
    </source>
</evidence>
<evidence type="ECO:0000259" key="1">
    <source>
        <dbReference type="Pfam" id="PF13087"/>
    </source>
</evidence>
<reference evidence="2" key="3">
    <citation type="submission" date="2023-05" db="EMBL/GenBank/DDBJ databases">
        <authorList>
            <person name="Smith C.H."/>
        </authorList>
    </citation>
    <scope>NUCLEOTIDE SEQUENCE</scope>
    <source>
        <strain evidence="2">CHS0354</strain>
        <tissue evidence="2">Mantle</tissue>
    </source>
</reference>
<reference evidence="2" key="1">
    <citation type="journal article" date="2021" name="Genome Biol. Evol.">
        <title>A High-Quality Reference Genome for a Parasitic Bivalve with Doubly Uniparental Inheritance (Bivalvia: Unionida).</title>
        <authorList>
            <person name="Smith C.H."/>
        </authorList>
    </citation>
    <scope>NUCLEOTIDE SEQUENCE</scope>
    <source>
        <strain evidence="2">CHS0354</strain>
    </source>
</reference>
<dbReference type="GO" id="GO:0031048">
    <property type="term" value="P:regulatory ncRNA-mediated heterochromatin formation"/>
    <property type="evidence" value="ECO:0007669"/>
    <property type="project" value="TreeGrafter"/>
</dbReference>
<dbReference type="PANTHER" id="PTHR10887:SF341">
    <property type="entry name" value="NFX1-TYPE ZINC FINGER-CONTAINING PROTEIN 1"/>
    <property type="match status" value="1"/>
</dbReference>
<dbReference type="PANTHER" id="PTHR10887">
    <property type="entry name" value="DNA2/NAM7 HELICASE FAMILY"/>
    <property type="match status" value="1"/>
</dbReference>
<dbReference type="Proteomes" id="UP001195483">
    <property type="component" value="Unassembled WGS sequence"/>
</dbReference>
<dbReference type="Gene3D" id="3.40.50.300">
    <property type="entry name" value="P-loop containing nucleotide triphosphate hydrolases"/>
    <property type="match status" value="1"/>
</dbReference>
<name>A0AAE0WE87_9BIVA</name>
<proteinExistence type="predicted"/>
<dbReference type="SUPFAM" id="SSF52540">
    <property type="entry name" value="P-loop containing nucleoside triphosphate hydrolases"/>
    <property type="match status" value="1"/>
</dbReference>
<protein>
    <recommendedName>
        <fullName evidence="1">DNA2/NAM7 helicase-like C-terminal domain-containing protein</fullName>
    </recommendedName>
</protein>
<dbReference type="InterPro" id="IPR045055">
    <property type="entry name" value="DNA2/NAM7-like"/>
</dbReference>
<dbReference type="InterPro" id="IPR027417">
    <property type="entry name" value="P-loop_NTPase"/>
</dbReference>
<keyword evidence="3" id="KW-1185">Reference proteome</keyword>
<feature type="domain" description="DNA2/NAM7 helicase-like C-terminal" evidence="1">
    <location>
        <begin position="32"/>
        <end position="140"/>
    </location>
</feature>
<dbReference type="AlphaFoldDB" id="A0AAE0WE87"/>
<accession>A0AAE0WE87</accession>
<reference evidence="2" key="2">
    <citation type="journal article" date="2021" name="Genome Biol. Evol.">
        <title>Developing a high-quality reference genome for a parasitic bivalve with doubly uniparental inheritance (Bivalvia: Unionida).</title>
        <authorList>
            <person name="Smith C.H."/>
        </authorList>
    </citation>
    <scope>NUCLEOTIDE SEQUENCE</scope>
    <source>
        <strain evidence="2">CHS0354</strain>
        <tissue evidence="2">Mantle</tissue>
    </source>
</reference>
<evidence type="ECO:0000313" key="3">
    <source>
        <dbReference type="Proteomes" id="UP001195483"/>
    </source>
</evidence>